<dbReference type="InterPro" id="IPR036645">
    <property type="entry name" value="Elafin-like_sf"/>
</dbReference>
<evidence type="ECO:0000256" key="3">
    <source>
        <dbReference type="SAM" id="SignalP"/>
    </source>
</evidence>
<dbReference type="PANTHER" id="PTHR19441">
    <property type="entry name" value="WHEY ACDIC PROTEIN WAP"/>
    <property type="match status" value="1"/>
</dbReference>
<dbReference type="AlphaFoldDB" id="A0AAN8JAW5"/>
<organism evidence="5 6">
    <name type="scientific">Patella caerulea</name>
    <name type="common">Rayed Mediterranean limpet</name>
    <dbReference type="NCBI Taxonomy" id="87958"/>
    <lineage>
        <taxon>Eukaryota</taxon>
        <taxon>Metazoa</taxon>
        <taxon>Spiralia</taxon>
        <taxon>Lophotrochozoa</taxon>
        <taxon>Mollusca</taxon>
        <taxon>Gastropoda</taxon>
        <taxon>Patellogastropoda</taxon>
        <taxon>Patelloidea</taxon>
        <taxon>Patellidae</taxon>
        <taxon>Patella</taxon>
    </lineage>
</organism>
<dbReference type="CDD" id="cd00199">
    <property type="entry name" value="WAP"/>
    <property type="match status" value="1"/>
</dbReference>
<dbReference type="GO" id="GO:0045087">
    <property type="term" value="P:innate immune response"/>
    <property type="evidence" value="ECO:0007669"/>
    <property type="project" value="TreeGrafter"/>
</dbReference>
<name>A0AAN8JAW5_PATCE</name>
<dbReference type="FunFam" id="4.10.75.10:FF:000001">
    <property type="entry name" value="Anosmin 1"/>
    <property type="match status" value="1"/>
</dbReference>
<evidence type="ECO:0000259" key="4">
    <source>
        <dbReference type="PROSITE" id="PS51390"/>
    </source>
</evidence>
<keyword evidence="1 3" id="KW-0732">Signal</keyword>
<protein>
    <recommendedName>
        <fullName evidence="4">WAP domain-containing protein</fullName>
    </recommendedName>
</protein>
<dbReference type="SUPFAM" id="SSF57256">
    <property type="entry name" value="Elafin-like"/>
    <property type="match status" value="2"/>
</dbReference>
<dbReference type="InterPro" id="IPR050514">
    <property type="entry name" value="WAP_four-disulfide_core"/>
</dbReference>
<dbReference type="PRINTS" id="PR00003">
    <property type="entry name" value="4DISULPHCORE"/>
</dbReference>
<dbReference type="PANTHER" id="PTHR19441:SF30">
    <property type="entry name" value="ELAFIN"/>
    <property type="match status" value="1"/>
</dbReference>
<evidence type="ECO:0000313" key="6">
    <source>
        <dbReference type="Proteomes" id="UP001347796"/>
    </source>
</evidence>
<dbReference type="Proteomes" id="UP001347796">
    <property type="component" value="Unassembled WGS sequence"/>
</dbReference>
<dbReference type="GO" id="GO:0019731">
    <property type="term" value="P:antibacterial humoral response"/>
    <property type="evidence" value="ECO:0007669"/>
    <property type="project" value="TreeGrafter"/>
</dbReference>
<feature type="chain" id="PRO_5042894823" description="WAP domain-containing protein" evidence="3">
    <location>
        <begin position="19"/>
        <end position="194"/>
    </location>
</feature>
<dbReference type="GO" id="GO:0004867">
    <property type="term" value="F:serine-type endopeptidase inhibitor activity"/>
    <property type="evidence" value="ECO:0007669"/>
    <property type="project" value="TreeGrafter"/>
</dbReference>
<sequence length="194" mass="21213">MIAEITITLVVCLAGSFGLRLGNTELLDRCSTMRCGFGMECKLTQVQCIRAPCPPMASCQPVTRRVTPGVCPPPRSDVMGMCVEMCSNDDECPSGRKCCSNGCGKTCQQPSSVLQSIKQGTCSRQLGLFQLRSRCANRCVTDYDCTGDDKCCNSLICGRTCQTSRSVSPMCPPWNPYCNQRCPPWNPYCNEVMA</sequence>
<dbReference type="PROSITE" id="PS51390">
    <property type="entry name" value="WAP"/>
    <property type="match status" value="2"/>
</dbReference>
<dbReference type="SMART" id="SM00217">
    <property type="entry name" value="WAP"/>
    <property type="match status" value="2"/>
</dbReference>
<dbReference type="Pfam" id="PF00095">
    <property type="entry name" value="WAP"/>
    <property type="match status" value="2"/>
</dbReference>
<comment type="caution">
    <text evidence="5">The sequence shown here is derived from an EMBL/GenBank/DDBJ whole genome shotgun (WGS) entry which is preliminary data.</text>
</comment>
<reference evidence="5 6" key="1">
    <citation type="submission" date="2024-01" db="EMBL/GenBank/DDBJ databases">
        <title>The genome of the rayed Mediterranean limpet Patella caerulea (Linnaeus, 1758).</title>
        <authorList>
            <person name="Anh-Thu Weber A."/>
            <person name="Halstead-Nussloch G."/>
        </authorList>
    </citation>
    <scope>NUCLEOTIDE SEQUENCE [LARGE SCALE GENOMIC DNA]</scope>
    <source>
        <strain evidence="5">AATW-2023a</strain>
        <tissue evidence="5">Whole specimen</tissue>
    </source>
</reference>
<proteinExistence type="predicted"/>
<dbReference type="InterPro" id="IPR008197">
    <property type="entry name" value="WAP_dom"/>
</dbReference>
<gene>
    <name evidence="5" type="ORF">SNE40_019640</name>
</gene>
<feature type="domain" description="WAP" evidence="4">
    <location>
        <begin position="64"/>
        <end position="111"/>
    </location>
</feature>
<evidence type="ECO:0000256" key="1">
    <source>
        <dbReference type="ARBA" id="ARBA00022729"/>
    </source>
</evidence>
<evidence type="ECO:0000256" key="2">
    <source>
        <dbReference type="ARBA" id="ARBA00023157"/>
    </source>
</evidence>
<dbReference type="EMBL" id="JAZGQO010000014">
    <property type="protein sequence ID" value="KAK6171453.1"/>
    <property type="molecule type" value="Genomic_DNA"/>
</dbReference>
<dbReference type="Gene3D" id="4.10.75.10">
    <property type="entry name" value="Elafin-like"/>
    <property type="match status" value="2"/>
</dbReference>
<keyword evidence="2" id="KW-1015">Disulfide bond</keyword>
<accession>A0AAN8JAW5</accession>
<keyword evidence="6" id="KW-1185">Reference proteome</keyword>
<dbReference type="GO" id="GO:0005615">
    <property type="term" value="C:extracellular space"/>
    <property type="evidence" value="ECO:0007669"/>
    <property type="project" value="TreeGrafter"/>
</dbReference>
<feature type="signal peptide" evidence="3">
    <location>
        <begin position="1"/>
        <end position="18"/>
    </location>
</feature>
<feature type="domain" description="WAP" evidence="4">
    <location>
        <begin position="115"/>
        <end position="165"/>
    </location>
</feature>
<evidence type="ECO:0000313" key="5">
    <source>
        <dbReference type="EMBL" id="KAK6171453.1"/>
    </source>
</evidence>